<proteinExistence type="predicted"/>
<organism evidence="1 2">
    <name type="scientific">Leucogyrophana mollusca</name>
    <dbReference type="NCBI Taxonomy" id="85980"/>
    <lineage>
        <taxon>Eukaryota</taxon>
        <taxon>Fungi</taxon>
        <taxon>Dikarya</taxon>
        <taxon>Basidiomycota</taxon>
        <taxon>Agaricomycotina</taxon>
        <taxon>Agaricomycetes</taxon>
        <taxon>Agaricomycetidae</taxon>
        <taxon>Boletales</taxon>
        <taxon>Boletales incertae sedis</taxon>
        <taxon>Leucogyrophana</taxon>
    </lineage>
</organism>
<evidence type="ECO:0000313" key="1">
    <source>
        <dbReference type="EMBL" id="KAH7925341.1"/>
    </source>
</evidence>
<dbReference type="EMBL" id="MU266404">
    <property type="protein sequence ID" value="KAH7925341.1"/>
    <property type="molecule type" value="Genomic_DNA"/>
</dbReference>
<accession>A0ACB8BHJ4</accession>
<comment type="caution">
    <text evidence="1">The sequence shown here is derived from an EMBL/GenBank/DDBJ whole genome shotgun (WGS) entry which is preliminary data.</text>
</comment>
<dbReference type="Proteomes" id="UP000790709">
    <property type="component" value="Unassembled WGS sequence"/>
</dbReference>
<name>A0ACB8BHJ4_9AGAM</name>
<sequence>MKGAEVHESALPVYSFMDYGNMEPAVVYTQSEDEANDAVQTLKGPLGFDLEWRVMWHAGAKERRTALVQLCDKKTILLVQVSHMKRFPQKLLEAIESPSIVKTGANIMNDGEKLFRDFGIRARNLVELGSLARQADDKFTTVYNRNIVSLAKMVSMYLGKTLAKGKERTANWEGELSSAMVHYAANDAHSALMVYHRLLDLASDAGKSLRESMFSAEVTPRVIATAPSAPALAPSSSSSSAFSSSTLASSVFLEPPRPQHLRAYNLWYHRKMPLEMMCMTLKNKARVEPLKESTVISYVIGALQADPSLPFNMDKLKDLVRMEASSWQRHRQWIQEAENRRPTV</sequence>
<gene>
    <name evidence="1" type="ORF">BV22DRAFT_443019</name>
</gene>
<evidence type="ECO:0000313" key="2">
    <source>
        <dbReference type="Proteomes" id="UP000790709"/>
    </source>
</evidence>
<protein>
    <submittedName>
        <fullName evidence="1">Ribonuclease H-like protein</fullName>
    </submittedName>
</protein>
<reference evidence="1" key="1">
    <citation type="journal article" date="2021" name="New Phytol.">
        <title>Evolutionary innovations through gain and loss of genes in the ectomycorrhizal Boletales.</title>
        <authorList>
            <person name="Wu G."/>
            <person name="Miyauchi S."/>
            <person name="Morin E."/>
            <person name="Kuo A."/>
            <person name="Drula E."/>
            <person name="Varga T."/>
            <person name="Kohler A."/>
            <person name="Feng B."/>
            <person name="Cao Y."/>
            <person name="Lipzen A."/>
            <person name="Daum C."/>
            <person name="Hundley H."/>
            <person name="Pangilinan J."/>
            <person name="Johnson J."/>
            <person name="Barry K."/>
            <person name="LaButti K."/>
            <person name="Ng V."/>
            <person name="Ahrendt S."/>
            <person name="Min B."/>
            <person name="Choi I.G."/>
            <person name="Park H."/>
            <person name="Plett J.M."/>
            <person name="Magnuson J."/>
            <person name="Spatafora J.W."/>
            <person name="Nagy L.G."/>
            <person name="Henrissat B."/>
            <person name="Grigoriev I.V."/>
            <person name="Yang Z.L."/>
            <person name="Xu J."/>
            <person name="Martin F.M."/>
        </authorList>
    </citation>
    <scope>NUCLEOTIDE SEQUENCE</scope>
    <source>
        <strain evidence="1">KUC20120723A-06</strain>
    </source>
</reference>
<keyword evidence="2" id="KW-1185">Reference proteome</keyword>